<dbReference type="Proteomes" id="UP000078070">
    <property type="component" value="Chromosome"/>
</dbReference>
<dbReference type="Gene3D" id="3.30.230.10">
    <property type="match status" value="1"/>
</dbReference>
<dbReference type="InterPro" id="IPR000640">
    <property type="entry name" value="EFG_V-like"/>
</dbReference>
<dbReference type="GO" id="GO:0003924">
    <property type="term" value="F:GTPase activity"/>
    <property type="evidence" value="ECO:0007669"/>
    <property type="project" value="InterPro"/>
</dbReference>
<keyword evidence="3 8" id="KW-0547">Nucleotide-binding</keyword>
<dbReference type="SUPFAM" id="SSF52540">
    <property type="entry name" value="P-loop containing nucleoside triphosphate hydrolases"/>
    <property type="match status" value="1"/>
</dbReference>
<dbReference type="NCBIfam" id="NF009381">
    <property type="entry name" value="PRK12740.1-5"/>
    <property type="match status" value="1"/>
</dbReference>
<dbReference type="InterPro" id="IPR031157">
    <property type="entry name" value="G_TR_CS"/>
</dbReference>
<dbReference type="InterPro" id="IPR035649">
    <property type="entry name" value="EFG_V"/>
</dbReference>
<dbReference type="SUPFAM" id="SSF54980">
    <property type="entry name" value="EF-G C-terminal domain-like"/>
    <property type="match status" value="2"/>
</dbReference>
<dbReference type="Pfam" id="PF22042">
    <property type="entry name" value="EF-G_D2"/>
    <property type="match status" value="1"/>
</dbReference>
<dbReference type="PRINTS" id="PR00315">
    <property type="entry name" value="ELONGATNFCT"/>
</dbReference>
<comment type="similarity">
    <text evidence="1 8">Belongs to the TRAFAC class translation factor GTPase superfamily. Classic translation factor GTPase family. EF-G/EF-2 subfamily.</text>
</comment>
<dbReference type="PANTHER" id="PTHR43261">
    <property type="entry name" value="TRANSLATION ELONGATION FACTOR G-RELATED"/>
    <property type="match status" value="1"/>
</dbReference>
<dbReference type="RefSeq" id="WP_067386482.1">
    <property type="nucleotide sequence ID" value="NZ_CP015839.1"/>
</dbReference>
<dbReference type="OrthoDB" id="9804431at2"/>
<keyword evidence="8" id="KW-0963">Cytoplasm</keyword>
<proteinExistence type="inferred from homology"/>
<dbReference type="NCBIfam" id="TIGR00231">
    <property type="entry name" value="small_GTP"/>
    <property type="match status" value="1"/>
</dbReference>
<dbReference type="InterPro" id="IPR014721">
    <property type="entry name" value="Ribsml_uS5_D2-typ_fold_subgr"/>
</dbReference>
<dbReference type="InterPro" id="IPR000795">
    <property type="entry name" value="T_Tr_GTP-bd_dom"/>
</dbReference>
<dbReference type="Gene3D" id="2.40.30.10">
    <property type="entry name" value="Translation factors"/>
    <property type="match status" value="1"/>
</dbReference>
<dbReference type="FunFam" id="2.40.30.10:FF:000006">
    <property type="entry name" value="Elongation factor G"/>
    <property type="match status" value="1"/>
</dbReference>
<dbReference type="PANTHER" id="PTHR43261:SF1">
    <property type="entry name" value="RIBOSOME-RELEASING FACTOR 2, MITOCHONDRIAL"/>
    <property type="match status" value="1"/>
</dbReference>
<evidence type="ECO:0000313" key="11">
    <source>
        <dbReference type="Proteomes" id="UP000078070"/>
    </source>
</evidence>
<dbReference type="InterPro" id="IPR041095">
    <property type="entry name" value="EFG_II"/>
</dbReference>
<dbReference type="Gene3D" id="3.30.70.870">
    <property type="entry name" value="Elongation Factor G (Translational Gtpase), domain 3"/>
    <property type="match status" value="1"/>
</dbReference>
<sequence>MDKRHFEPEKIRNIGIIAHIDAGKTTATERMLFYSGITHKLGSVDDGTTTTDWMDQERERGITIVSAAITTQWRDHQINIIDTPGHIDFTAEVQRALRVLDGGVVVFDGVHGVESQSETVWRQAERYRVPRICFINKMDRIGADFQQALASIRERLHVTPVAVNIPIGAESTFVGVLDLLDMQQIRWPDEYGAAPVREPISEALLPAALEARRELLEAICETDDGLLEQYLADEQVAPSQWRAGLRRATLENRLYPVFCGSALRNIGVQPLLDAVVDLLPSPLDRLEVVGHHPVSGEEEHWKLSLDEPLCALVFKTVTDPYAGQMAYVRVYSGRLKTGEAVFNPRTGHKLRIGRLVRVFADRREDIDTIPAGEIDAVVGLKDAITGDTLCALDHPLVLESIQFPDPVINIAIEPCAVRDRDEMNRALAQLKEEDPTFHVHFDDNSGQTILSGMGELHLEILMTRIEREHHIKVRSGPPRVTYKETVAGAVSHIEGRYVHQSGGHGQFGHVYIDLAPGEPGSGLVFSQQIKGGVIPAAFITAVKKGVEEAAQTGLIGGQEVTDVAVTLVDGSTHSVDSSELAFKNAAVQAFRDAALQAQPKLLEPLCRITVVTPQENLGDVLGQLSARRCEVHSTVPRADGTHDVEGLVPLAEMFGYATDLRSVTQGRALFTLEFDHYAAVPDKVLQKLKLKA</sequence>
<dbReference type="InterPro" id="IPR020568">
    <property type="entry name" value="Ribosomal_Su5_D2-typ_SF"/>
</dbReference>
<dbReference type="PROSITE" id="PS00301">
    <property type="entry name" value="G_TR_1"/>
    <property type="match status" value="1"/>
</dbReference>
<dbReference type="Pfam" id="PF14492">
    <property type="entry name" value="EFG_III"/>
    <property type="match status" value="1"/>
</dbReference>
<evidence type="ECO:0000313" key="10">
    <source>
        <dbReference type="EMBL" id="ANG64829.1"/>
    </source>
</evidence>
<feature type="domain" description="Tr-type G" evidence="9">
    <location>
        <begin position="9"/>
        <end position="283"/>
    </location>
</feature>
<dbReference type="Pfam" id="PF00679">
    <property type="entry name" value="EFG_C"/>
    <property type="match status" value="1"/>
</dbReference>
<organism evidence="10 11">
    <name type="scientific">Marinobacterium aestuarii</name>
    <dbReference type="NCBI Taxonomy" id="1821621"/>
    <lineage>
        <taxon>Bacteria</taxon>
        <taxon>Pseudomonadati</taxon>
        <taxon>Pseudomonadota</taxon>
        <taxon>Gammaproteobacteria</taxon>
        <taxon>Oceanospirillales</taxon>
        <taxon>Oceanospirillaceae</taxon>
        <taxon>Marinobacterium</taxon>
    </lineage>
</organism>
<dbReference type="InterPro" id="IPR009022">
    <property type="entry name" value="EFG_III"/>
</dbReference>
<keyword evidence="6 8" id="KW-0342">GTP-binding</keyword>
<dbReference type="STRING" id="1821621.A8C75_21685"/>
<dbReference type="Gene3D" id="3.30.70.240">
    <property type="match status" value="1"/>
</dbReference>
<dbReference type="GO" id="GO:0032790">
    <property type="term" value="P:ribosome disassembly"/>
    <property type="evidence" value="ECO:0007669"/>
    <property type="project" value="TreeGrafter"/>
</dbReference>
<dbReference type="FunFam" id="3.30.70.870:FF:000001">
    <property type="entry name" value="Elongation factor G"/>
    <property type="match status" value="1"/>
</dbReference>
<evidence type="ECO:0000256" key="1">
    <source>
        <dbReference type="ARBA" id="ARBA00005870"/>
    </source>
</evidence>
<evidence type="ECO:0000256" key="5">
    <source>
        <dbReference type="ARBA" id="ARBA00022917"/>
    </source>
</evidence>
<dbReference type="NCBIfam" id="TIGR00484">
    <property type="entry name" value="EF-G"/>
    <property type="match status" value="1"/>
</dbReference>
<dbReference type="SUPFAM" id="SSF54211">
    <property type="entry name" value="Ribosomal protein S5 domain 2-like"/>
    <property type="match status" value="1"/>
</dbReference>
<dbReference type="FunFam" id="3.40.50.300:FF:000029">
    <property type="entry name" value="Elongation factor G"/>
    <property type="match status" value="1"/>
</dbReference>
<dbReference type="Pfam" id="PF00009">
    <property type="entry name" value="GTP_EFTU"/>
    <property type="match status" value="1"/>
</dbReference>
<dbReference type="CDD" id="cd16262">
    <property type="entry name" value="EFG_III"/>
    <property type="match status" value="1"/>
</dbReference>
<comment type="function">
    <text evidence="7 8">Catalyzes the GTP-dependent ribosomal translocation step during translation elongation. During this step, the ribosome changes from the pre-translocational (PRE) to the post-translocational (POST) state as the newly formed A-site-bound peptidyl-tRNA and P-site-bound deacylated tRNA move to the P and E sites, respectively. Catalyzes the coordinated movement of the two tRNA molecules, the mRNA and conformational changes in the ribosome.</text>
</comment>
<dbReference type="KEGG" id="mars:A8C75_21685"/>
<keyword evidence="5 8" id="KW-0648">Protein biosynthesis</keyword>
<dbReference type="SMART" id="SM00889">
    <property type="entry name" value="EFG_IV"/>
    <property type="match status" value="1"/>
</dbReference>
<dbReference type="InterPro" id="IPR047872">
    <property type="entry name" value="EFG_IV"/>
</dbReference>
<dbReference type="InterPro" id="IPR009000">
    <property type="entry name" value="Transl_B-barrel_sf"/>
</dbReference>
<dbReference type="SUPFAM" id="SSF50447">
    <property type="entry name" value="Translation proteins"/>
    <property type="match status" value="1"/>
</dbReference>
<dbReference type="InterPro" id="IPR053905">
    <property type="entry name" value="EF-G-like_DII"/>
</dbReference>
<feature type="binding site" evidence="8">
    <location>
        <begin position="18"/>
        <end position="25"/>
    </location>
    <ligand>
        <name>GTP</name>
        <dbReference type="ChEBI" id="CHEBI:37565"/>
    </ligand>
</feature>
<keyword evidence="4 8" id="KW-0251">Elongation factor</keyword>
<dbReference type="GO" id="GO:0097216">
    <property type="term" value="F:guanosine tetraphosphate binding"/>
    <property type="evidence" value="ECO:0007669"/>
    <property type="project" value="UniProtKB-ARBA"/>
</dbReference>
<dbReference type="GO" id="GO:0003746">
    <property type="term" value="F:translation elongation factor activity"/>
    <property type="evidence" value="ECO:0007669"/>
    <property type="project" value="UniProtKB-UniRule"/>
</dbReference>
<evidence type="ECO:0000259" key="9">
    <source>
        <dbReference type="PROSITE" id="PS51722"/>
    </source>
</evidence>
<dbReference type="InterPro" id="IPR027417">
    <property type="entry name" value="P-loop_NTPase"/>
</dbReference>
<evidence type="ECO:0000256" key="6">
    <source>
        <dbReference type="ARBA" id="ARBA00023134"/>
    </source>
</evidence>
<dbReference type="HAMAP" id="MF_00054_B">
    <property type="entry name" value="EF_G_EF_2_B"/>
    <property type="match status" value="1"/>
</dbReference>
<name>A0A1A9F4Z5_9GAMM</name>
<dbReference type="CDD" id="cd01886">
    <property type="entry name" value="EF-G"/>
    <property type="match status" value="1"/>
</dbReference>
<dbReference type="InterPro" id="IPR035647">
    <property type="entry name" value="EFG_III/V"/>
</dbReference>
<dbReference type="Gene3D" id="3.40.50.300">
    <property type="entry name" value="P-loop containing nucleotide triphosphate hydrolases"/>
    <property type="match status" value="1"/>
</dbReference>
<reference evidence="10 11" key="2">
    <citation type="journal article" date="2018" name="Int. J. Syst. Evol. Microbiol.">
        <title>Marinobacterium aestuarii sp. nov., a benzene-degrading marine bacterium isolated from estuary sediment.</title>
        <authorList>
            <person name="Bae S.S."/>
            <person name="Jung J."/>
            <person name="Chung D."/>
            <person name="Baek K."/>
        </authorList>
    </citation>
    <scope>NUCLEOTIDE SEQUENCE [LARGE SCALE GENOMIC DNA]</scope>
    <source>
        <strain evidence="10 11">ST58-10</strain>
    </source>
</reference>
<dbReference type="InterPro" id="IPR004540">
    <property type="entry name" value="Transl_elong_EFG/EF2"/>
</dbReference>
<dbReference type="InterPro" id="IPR005225">
    <property type="entry name" value="Small_GTP-bd"/>
</dbReference>
<keyword evidence="11" id="KW-1185">Reference proteome</keyword>
<protein>
    <recommendedName>
        <fullName evidence="2 8">Elongation factor G</fullName>
        <shortName evidence="8">EF-G</shortName>
    </recommendedName>
</protein>
<gene>
    <name evidence="8" type="primary">fusA</name>
    <name evidence="10" type="ORF">A8C75_21685</name>
</gene>
<dbReference type="PROSITE" id="PS51722">
    <property type="entry name" value="G_TR_2"/>
    <property type="match status" value="1"/>
</dbReference>
<evidence type="ECO:0000256" key="4">
    <source>
        <dbReference type="ARBA" id="ARBA00022768"/>
    </source>
</evidence>
<dbReference type="EMBL" id="CP015839">
    <property type="protein sequence ID" value="ANG64829.1"/>
    <property type="molecule type" value="Genomic_DNA"/>
</dbReference>
<dbReference type="SMART" id="SM00838">
    <property type="entry name" value="EFG_C"/>
    <property type="match status" value="1"/>
</dbReference>
<comment type="subcellular location">
    <subcellularLocation>
        <location evidence="8">Cytoplasm</location>
    </subcellularLocation>
</comment>
<dbReference type="GO" id="GO:0005737">
    <property type="term" value="C:cytoplasm"/>
    <property type="evidence" value="ECO:0007669"/>
    <property type="project" value="UniProtKB-SubCell"/>
</dbReference>
<dbReference type="Pfam" id="PF03764">
    <property type="entry name" value="EFG_IV"/>
    <property type="match status" value="1"/>
</dbReference>
<dbReference type="AlphaFoldDB" id="A0A1A9F4Z5"/>
<dbReference type="InterPro" id="IPR005517">
    <property type="entry name" value="Transl_elong_EFG/EF2_IV"/>
</dbReference>
<accession>A0A1A9F4Z5</accession>
<evidence type="ECO:0000256" key="8">
    <source>
        <dbReference type="HAMAP-Rule" id="MF_00054"/>
    </source>
</evidence>
<evidence type="ECO:0000256" key="2">
    <source>
        <dbReference type="ARBA" id="ARBA00017872"/>
    </source>
</evidence>
<dbReference type="CDD" id="cd01434">
    <property type="entry name" value="EFG_mtEFG1_IV"/>
    <property type="match status" value="1"/>
</dbReference>
<dbReference type="FunFam" id="3.30.70.240:FF:000001">
    <property type="entry name" value="Elongation factor G"/>
    <property type="match status" value="1"/>
</dbReference>
<evidence type="ECO:0000256" key="7">
    <source>
        <dbReference type="ARBA" id="ARBA00024731"/>
    </source>
</evidence>
<evidence type="ECO:0000256" key="3">
    <source>
        <dbReference type="ARBA" id="ARBA00022741"/>
    </source>
</evidence>
<feature type="binding site" evidence="8">
    <location>
        <begin position="136"/>
        <end position="139"/>
    </location>
    <ligand>
        <name>GTP</name>
        <dbReference type="ChEBI" id="CHEBI:37565"/>
    </ligand>
</feature>
<feature type="binding site" evidence="8">
    <location>
        <begin position="82"/>
        <end position="86"/>
    </location>
    <ligand>
        <name>GTP</name>
        <dbReference type="ChEBI" id="CHEBI:37565"/>
    </ligand>
</feature>
<dbReference type="CDD" id="cd03713">
    <property type="entry name" value="EFG_mtEFG_C"/>
    <property type="match status" value="1"/>
</dbReference>
<reference evidence="11" key="1">
    <citation type="submission" date="2016-05" db="EMBL/GenBank/DDBJ databases">
        <authorList>
            <person name="Baek K."/>
            <person name="Yang S.-J."/>
        </authorList>
    </citation>
    <scope>NUCLEOTIDE SEQUENCE [LARGE SCALE GENOMIC DNA]</scope>
    <source>
        <strain evidence="11">ST58-10</strain>
    </source>
</reference>
<dbReference type="CDD" id="cd04088">
    <property type="entry name" value="EFG_mtEFG_II"/>
    <property type="match status" value="1"/>
</dbReference>
<dbReference type="GO" id="GO:0005525">
    <property type="term" value="F:GTP binding"/>
    <property type="evidence" value="ECO:0007669"/>
    <property type="project" value="UniProtKB-UniRule"/>
</dbReference>